<comment type="caution">
    <text evidence="1">The sequence shown here is derived from an EMBL/GenBank/DDBJ whole genome shotgun (WGS) entry which is preliminary data.</text>
</comment>
<dbReference type="EMBL" id="JAFNEN010000015">
    <property type="protein sequence ID" value="KAG8200432.1"/>
    <property type="molecule type" value="Genomic_DNA"/>
</dbReference>
<dbReference type="AlphaFoldDB" id="A0AAV6VX86"/>
<gene>
    <name evidence="1" type="ORF">JTE90_000515</name>
</gene>
<keyword evidence="2" id="KW-1185">Reference proteome</keyword>
<proteinExistence type="predicted"/>
<evidence type="ECO:0000313" key="2">
    <source>
        <dbReference type="Proteomes" id="UP000827092"/>
    </source>
</evidence>
<organism evidence="1 2">
    <name type="scientific">Oedothorax gibbosus</name>
    <dbReference type="NCBI Taxonomy" id="931172"/>
    <lineage>
        <taxon>Eukaryota</taxon>
        <taxon>Metazoa</taxon>
        <taxon>Ecdysozoa</taxon>
        <taxon>Arthropoda</taxon>
        <taxon>Chelicerata</taxon>
        <taxon>Arachnida</taxon>
        <taxon>Araneae</taxon>
        <taxon>Araneomorphae</taxon>
        <taxon>Entelegynae</taxon>
        <taxon>Araneoidea</taxon>
        <taxon>Linyphiidae</taxon>
        <taxon>Erigoninae</taxon>
        <taxon>Oedothorax</taxon>
    </lineage>
</organism>
<dbReference type="Proteomes" id="UP000827092">
    <property type="component" value="Unassembled WGS sequence"/>
</dbReference>
<protein>
    <submittedName>
        <fullName evidence="1">Uncharacterized protein</fullName>
    </submittedName>
</protein>
<reference evidence="1 2" key="1">
    <citation type="journal article" date="2022" name="Nat. Ecol. Evol.">
        <title>A masculinizing supergene underlies an exaggerated male reproductive morph in a spider.</title>
        <authorList>
            <person name="Hendrickx F."/>
            <person name="De Corte Z."/>
            <person name="Sonet G."/>
            <person name="Van Belleghem S.M."/>
            <person name="Kostlbacher S."/>
            <person name="Vangestel C."/>
        </authorList>
    </citation>
    <scope>NUCLEOTIDE SEQUENCE [LARGE SCALE GENOMIC DNA]</scope>
    <source>
        <strain evidence="1">W744_W776</strain>
    </source>
</reference>
<evidence type="ECO:0000313" key="1">
    <source>
        <dbReference type="EMBL" id="KAG8200432.1"/>
    </source>
</evidence>
<sequence>MLTDHQNSNSFRGLWNLASDCYSEQRAHTHQPEVNSPTIITSPLTVPTSNRVSRRLESLIDRRDGAYC</sequence>
<name>A0AAV6VX86_9ARAC</name>
<accession>A0AAV6VX86</accession>